<evidence type="ECO:0000313" key="2">
    <source>
        <dbReference type="EMBL" id="MCR9013528.1"/>
    </source>
</evidence>
<organism evidence="2 3">
    <name type="scientific">Aquiflexum gelatinilyticum</name>
    <dbReference type="NCBI Taxonomy" id="2961943"/>
    <lineage>
        <taxon>Bacteria</taxon>
        <taxon>Pseudomonadati</taxon>
        <taxon>Bacteroidota</taxon>
        <taxon>Cytophagia</taxon>
        <taxon>Cytophagales</taxon>
        <taxon>Cyclobacteriaceae</taxon>
        <taxon>Aquiflexum</taxon>
    </lineage>
</organism>
<reference evidence="2" key="1">
    <citation type="submission" date="2022-08" db="EMBL/GenBank/DDBJ databases">
        <authorList>
            <person name="Zhang D."/>
        </authorList>
    </citation>
    <scope>NUCLEOTIDE SEQUENCE</scope>
    <source>
        <strain evidence="2">XJ19-11</strain>
    </source>
</reference>
<dbReference type="Gene3D" id="2.50.20.10">
    <property type="entry name" value="Lipoprotein localisation LolA/LolB/LppX"/>
    <property type="match status" value="1"/>
</dbReference>
<dbReference type="SUPFAM" id="SSF89392">
    <property type="entry name" value="Prokaryotic lipoproteins and lipoprotein localization factors"/>
    <property type="match status" value="1"/>
</dbReference>
<dbReference type="InterPro" id="IPR019207">
    <property type="entry name" value="DUF2092"/>
</dbReference>
<dbReference type="AlphaFoldDB" id="A0A9X2P3R8"/>
<evidence type="ECO:0000313" key="3">
    <source>
        <dbReference type="Proteomes" id="UP001142175"/>
    </source>
</evidence>
<gene>
    <name evidence="2" type="ORF">NU887_00705</name>
</gene>
<dbReference type="InterPro" id="IPR029046">
    <property type="entry name" value="LolA/LolB/LppX"/>
</dbReference>
<protein>
    <submittedName>
        <fullName evidence="2">DUF2092 domain-containing protein</fullName>
    </submittedName>
</protein>
<keyword evidence="3" id="KW-1185">Reference proteome</keyword>
<sequence>MVAFLLVFGAKAQDSTMDARAVVLLDRMSEVIGNLKSCSFQLKTGIDVNDPDKGILRQYSMHDVYLVGPDKMHVHTKGPKEELGYWYNTDMLMFYSFTANTYGFIETPDNILETIDMVNADYGVDFPAGDFFYPSFTDDLIEHSESIYYVGLVHFEGRDYHHIVAKGSDKHIQIWIHNDTFALPARYVIHEKKDGETLQFEGIFSNWKLNPDLPEAIFDFTVPESARRLKIVSKSSTY</sequence>
<dbReference type="Proteomes" id="UP001142175">
    <property type="component" value="Unassembled WGS sequence"/>
</dbReference>
<name>A0A9X2P3R8_9BACT</name>
<dbReference type="EMBL" id="JANSUY010000001">
    <property type="protein sequence ID" value="MCR9013528.1"/>
    <property type="molecule type" value="Genomic_DNA"/>
</dbReference>
<proteinExistence type="predicted"/>
<dbReference type="RefSeq" id="WP_258421429.1">
    <property type="nucleotide sequence ID" value="NZ_JANSUY010000001.1"/>
</dbReference>
<comment type="caution">
    <text evidence="2">The sequence shown here is derived from an EMBL/GenBank/DDBJ whole genome shotgun (WGS) entry which is preliminary data.</text>
</comment>
<dbReference type="Pfam" id="PF09865">
    <property type="entry name" value="DUF2092"/>
    <property type="match status" value="1"/>
</dbReference>
<accession>A0A9X2P3R8</accession>
<evidence type="ECO:0000256" key="1">
    <source>
        <dbReference type="ARBA" id="ARBA00022729"/>
    </source>
</evidence>
<keyword evidence="1" id="KW-0732">Signal</keyword>